<dbReference type="Pfam" id="PF00275">
    <property type="entry name" value="EPSP_synthase"/>
    <property type="match status" value="1"/>
</dbReference>
<evidence type="ECO:0000256" key="4">
    <source>
        <dbReference type="ARBA" id="ARBA00022618"/>
    </source>
</evidence>
<reference evidence="15 16" key="1">
    <citation type="submission" date="2017-05" db="EMBL/GenBank/DDBJ databases">
        <title>Complete and WGS of Bordetella genogroups.</title>
        <authorList>
            <person name="Spilker T."/>
            <person name="LiPuma J."/>
        </authorList>
    </citation>
    <scope>NUCLEOTIDE SEQUENCE [LARGE SCALE GENOMIC DNA]</scope>
    <source>
        <strain evidence="15 16">AU17164</strain>
    </source>
</reference>
<comment type="catalytic activity">
    <reaction evidence="12 13">
        <text>phosphoenolpyruvate + UDP-N-acetyl-alpha-D-glucosamine = UDP-N-acetyl-3-O-(1-carboxyvinyl)-alpha-D-glucosamine + phosphate</text>
        <dbReference type="Rhea" id="RHEA:18681"/>
        <dbReference type="ChEBI" id="CHEBI:43474"/>
        <dbReference type="ChEBI" id="CHEBI:57705"/>
        <dbReference type="ChEBI" id="CHEBI:58702"/>
        <dbReference type="ChEBI" id="CHEBI:68483"/>
        <dbReference type="EC" id="2.5.1.7"/>
    </reaction>
</comment>
<keyword evidence="9 13" id="KW-0961">Cell wall biogenesis/degradation</keyword>
<dbReference type="PANTHER" id="PTHR43783">
    <property type="entry name" value="UDP-N-ACETYLGLUCOSAMINE 1-CARBOXYVINYLTRANSFERASE"/>
    <property type="match status" value="1"/>
</dbReference>
<evidence type="ECO:0000256" key="1">
    <source>
        <dbReference type="ARBA" id="ARBA00004496"/>
    </source>
</evidence>
<feature type="modified residue" description="2-(S-cysteinyl)pyruvic acid O-phosphothioketal" evidence="13">
    <location>
        <position position="117"/>
    </location>
</feature>
<dbReference type="HAMAP" id="MF_00111">
    <property type="entry name" value="MurA"/>
    <property type="match status" value="1"/>
</dbReference>
<dbReference type="InterPro" id="IPR001986">
    <property type="entry name" value="Enolpyruvate_Tfrase_dom"/>
</dbReference>
<comment type="function">
    <text evidence="13">Cell wall formation. Adds enolpyruvyl to UDP-N-acetylglucosamine.</text>
</comment>
<dbReference type="InterPro" id="IPR005750">
    <property type="entry name" value="UDP_GlcNAc_COvinyl_MurA"/>
</dbReference>
<evidence type="ECO:0000313" key="16">
    <source>
        <dbReference type="Proteomes" id="UP000194139"/>
    </source>
</evidence>
<keyword evidence="10 13" id="KW-0670">Pyruvate</keyword>
<dbReference type="PANTHER" id="PTHR43783:SF1">
    <property type="entry name" value="UDP-N-ACETYLGLUCOSAMINE 1-CARBOXYVINYLTRANSFERASE"/>
    <property type="match status" value="1"/>
</dbReference>
<dbReference type="GO" id="GO:0005737">
    <property type="term" value="C:cytoplasm"/>
    <property type="evidence" value="ECO:0007669"/>
    <property type="project" value="UniProtKB-SubCell"/>
</dbReference>
<gene>
    <name evidence="13" type="primary">murA</name>
    <name evidence="15" type="ORF">CAL13_00515</name>
</gene>
<sequence>MDKLRITGGARLRGEIAVSGAKNAALPILCAGLLTADPIALHNVPELNDISTMLRLLGHVGARATREGDGTVAIQADQVGKLEAPYELVKTMRASILVLGPLVARFGEARVSLPGGCAIGQRPVDQHIKGLAALGADITLEHGFVVARAKRLKGASIRTDMVTVTGTENLMMAATLAEGRTVLENAAREPEVVDLAELLIKMGARIEGHGTDRIVIDGVERLHGATHRVIPDRIEAGTFLCAVGAAGGDIVLRDADPAIMGATLDKLAEAGLSIETGADWIRASMQSRPKAVSVRTHEYPGFPTDMQAQFMALDTVAEGTGVIVENIFENRYMHVQELIRLGADIDIDGHTAVVRGVKRLSGATVMATDLRASASLVIGGLTADGETVVDRIYHLDRGYQQMEAKLRELGAKIVRISGREQT</sequence>
<evidence type="ECO:0000256" key="10">
    <source>
        <dbReference type="ARBA" id="ARBA00023317"/>
    </source>
</evidence>
<dbReference type="CDD" id="cd01555">
    <property type="entry name" value="UdpNAET"/>
    <property type="match status" value="1"/>
</dbReference>
<feature type="domain" description="Enolpyruvate transferase" evidence="14">
    <location>
        <begin position="7"/>
        <end position="406"/>
    </location>
</feature>
<dbReference type="EC" id="2.5.1.7" evidence="13"/>
<dbReference type="SUPFAM" id="SSF55205">
    <property type="entry name" value="EPT/RTPC-like"/>
    <property type="match status" value="1"/>
</dbReference>
<evidence type="ECO:0000256" key="13">
    <source>
        <dbReference type="HAMAP-Rule" id="MF_00111"/>
    </source>
</evidence>
<keyword evidence="16" id="KW-1185">Reference proteome</keyword>
<evidence type="ECO:0000256" key="12">
    <source>
        <dbReference type="ARBA" id="ARBA00047527"/>
    </source>
</evidence>
<comment type="pathway">
    <text evidence="2 13">Cell wall biogenesis; peptidoglycan biosynthesis.</text>
</comment>
<keyword evidence="4 13" id="KW-0132">Cell division</keyword>
<dbReference type="Proteomes" id="UP000194139">
    <property type="component" value="Chromosome"/>
</dbReference>
<evidence type="ECO:0000256" key="6">
    <source>
        <dbReference type="ARBA" id="ARBA00022960"/>
    </source>
</evidence>
<dbReference type="InterPro" id="IPR036968">
    <property type="entry name" value="Enolpyruvate_Tfrase_sf"/>
</dbReference>
<feature type="binding site" evidence="13">
    <location>
        <begin position="22"/>
        <end position="23"/>
    </location>
    <ligand>
        <name>phosphoenolpyruvate</name>
        <dbReference type="ChEBI" id="CHEBI:58702"/>
    </ligand>
</feature>
<dbReference type="AlphaFoldDB" id="A0A1W6YUU7"/>
<comment type="subcellular location">
    <subcellularLocation>
        <location evidence="1 13">Cytoplasm</location>
    </subcellularLocation>
</comment>
<evidence type="ECO:0000256" key="3">
    <source>
        <dbReference type="ARBA" id="ARBA00022490"/>
    </source>
</evidence>
<accession>A0A1W6YUU7</accession>
<organism evidence="15 16">
    <name type="scientific">Bordetella genomosp. 9</name>
    <dbReference type="NCBI Taxonomy" id="1416803"/>
    <lineage>
        <taxon>Bacteria</taxon>
        <taxon>Pseudomonadati</taxon>
        <taxon>Pseudomonadota</taxon>
        <taxon>Betaproteobacteria</taxon>
        <taxon>Burkholderiales</taxon>
        <taxon>Alcaligenaceae</taxon>
        <taxon>Bordetella</taxon>
    </lineage>
</organism>
<dbReference type="InterPro" id="IPR013792">
    <property type="entry name" value="RNA3'P_cycl/enolpyr_Trfase_a/b"/>
</dbReference>
<dbReference type="OrthoDB" id="9803760at2"/>
<evidence type="ECO:0000313" key="15">
    <source>
        <dbReference type="EMBL" id="ARP84875.1"/>
    </source>
</evidence>
<proteinExistence type="inferred from homology"/>
<dbReference type="GO" id="GO:0071555">
    <property type="term" value="P:cell wall organization"/>
    <property type="evidence" value="ECO:0007669"/>
    <property type="project" value="UniProtKB-KW"/>
</dbReference>
<dbReference type="UniPathway" id="UPA00219"/>
<dbReference type="InterPro" id="IPR050068">
    <property type="entry name" value="MurA_subfamily"/>
</dbReference>
<evidence type="ECO:0000256" key="2">
    <source>
        <dbReference type="ARBA" id="ARBA00004752"/>
    </source>
</evidence>
<dbReference type="Gene3D" id="3.65.10.10">
    <property type="entry name" value="Enolpyruvate transferase domain"/>
    <property type="match status" value="2"/>
</dbReference>
<comment type="similarity">
    <text evidence="11 13">Belongs to the EPSP synthase family. MurA subfamily.</text>
</comment>
<keyword evidence="3 13" id="KW-0963">Cytoplasm</keyword>
<dbReference type="NCBIfam" id="TIGR01072">
    <property type="entry name" value="murA"/>
    <property type="match status" value="1"/>
</dbReference>
<keyword evidence="7 13" id="KW-0573">Peptidoglycan synthesis</keyword>
<name>A0A1W6YUU7_9BORD</name>
<dbReference type="RefSeq" id="WP_086055760.1">
    <property type="nucleotide sequence ID" value="NZ_CP021109.1"/>
</dbReference>
<dbReference type="GO" id="GO:0019277">
    <property type="term" value="P:UDP-N-acetylgalactosamine biosynthetic process"/>
    <property type="evidence" value="ECO:0007669"/>
    <property type="project" value="InterPro"/>
</dbReference>
<keyword evidence="8 13" id="KW-0131">Cell cycle</keyword>
<feature type="binding site" evidence="13">
    <location>
        <position position="305"/>
    </location>
    <ligand>
        <name>UDP-N-acetyl-alpha-D-glucosamine</name>
        <dbReference type="ChEBI" id="CHEBI:57705"/>
    </ligand>
</feature>
<keyword evidence="5 13" id="KW-0808">Transferase</keyword>
<dbReference type="GO" id="GO:0008760">
    <property type="term" value="F:UDP-N-acetylglucosamine 1-carboxyvinyltransferase activity"/>
    <property type="evidence" value="ECO:0007669"/>
    <property type="project" value="UniProtKB-UniRule"/>
</dbReference>
<comment type="caution">
    <text evidence="13">Lacks conserved residue(s) required for the propagation of feature annotation.</text>
</comment>
<dbReference type="GO" id="GO:0051301">
    <property type="term" value="P:cell division"/>
    <property type="evidence" value="ECO:0007669"/>
    <property type="project" value="UniProtKB-KW"/>
</dbReference>
<dbReference type="GO" id="GO:0008360">
    <property type="term" value="P:regulation of cell shape"/>
    <property type="evidence" value="ECO:0007669"/>
    <property type="project" value="UniProtKB-KW"/>
</dbReference>
<protein>
    <recommendedName>
        <fullName evidence="13">UDP-N-acetylglucosamine 1-carboxyvinyltransferase</fullName>
        <ecNumber evidence="13">2.5.1.7</ecNumber>
    </recommendedName>
    <alternativeName>
        <fullName evidence="13">Enoylpyruvate transferase</fullName>
    </alternativeName>
    <alternativeName>
        <fullName evidence="13">UDP-N-acetylglucosamine enolpyruvyl transferase</fullName>
        <shortName evidence="13">EPT</shortName>
    </alternativeName>
</protein>
<dbReference type="GO" id="GO:0009252">
    <property type="term" value="P:peptidoglycan biosynthetic process"/>
    <property type="evidence" value="ECO:0007669"/>
    <property type="project" value="UniProtKB-UniRule"/>
</dbReference>
<feature type="binding site" evidence="13">
    <location>
        <position position="93"/>
    </location>
    <ligand>
        <name>UDP-N-acetyl-alpha-D-glucosamine</name>
        <dbReference type="ChEBI" id="CHEBI:57705"/>
    </ligand>
</feature>
<evidence type="ECO:0000256" key="7">
    <source>
        <dbReference type="ARBA" id="ARBA00022984"/>
    </source>
</evidence>
<keyword evidence="6 13" id="KW-0133">Cell shape</keyword>
<evidence type="ECO:0000256" key="5">
    <source>
        <dbReference type="ARBA" id="ARBA00022679"/>
    </source>
</evidence>
<evidence type="ECO:0000256" key="8">
    <source>
        <dbReference type="ARBA" id="ARBA00023306"/>
    </source>
</evidence>
<evidence type="ECO:0000259" key="14">
    <source>
        <dbReference type="Pfam" id="PF00275"/>
    </source>
</evidence>
<feature type="active site" description="Proton donor" evidence="13">
    <location>
        <position position="117"/>
    </location>
</feature>
<evidence type="ECO:0000256" key="9">
    <source>
        <dbReference type="ARBA" id="ARBA00023316"/>
    </source>
</evidence>
<dbReference type="EMBL" id="CP021109">
    <property type="protein sequence ID" value="ARP84875.1"/>
    <property type="molecule type" value="Genomic_DNA"/>
</dbReference>
<feature type="binding site" evidence="13">
    <location>
        <position position="327"/>
    </location>
    <ligand>
        <name>UDP-N-acetyl-alpha-D-glucosamine</name>
        <dbReference type="ChEBI" id="CHEBI:57705"/>
    </ligand>
</feature>
<dbReference type="FunFam" id="3.65.10.10:FF:000001">
    <property type="entry name" value="UDP-N-acetylglucosamine 1-carboxyvinyltransferase"/>
    <property type="match status" value="1"/>
</dbReference>
<evidence type="ECO:0000256" key="11">
    <source>
        <dbReference type="ARBA" id="ARBA00038367"/>
    </source>
</evidence>
<feature type="binding site" evidence="13">
    <location>
        <begin position="122"/>
        <end position="126"/>
    </location>
    <ligand>
        <name>UDP-N-acetyl-alpha-D-glucosamine</name>
        <dbReference type="ChEBI" id="CHEBI:57705"/>
    </ligand>
</feature>
<dbReference type="NCBIfam" id="NF006873">
    <property type="entry name" value="PRK09369.1"/>
    <property type="match status" value="1"/>
</dbReference>